<feature type="signal peptide" evidence="1">
    <location>
        <begin position="1"/>
        <end position="20"/>
    </location>
</feature>
<dbReference type="OrthoDB" id="1428633at2"/>
<dbReference type="EMBL" id="FOKK01000010">
    <property type="protein sequence ID" value="SFB43782.1"/>
    <property type="molecule type" value="Genomic_DNA"/>
</dbReference>
<name>A0A1I1B1W6_9BACT</name>
<reference evidence="2 3" key="1">
    <citation type="submission" date="2016-10" db="EMBL/GenBank/DDBJ databases">
        <authorList>
            <person name="de Groot N.N."/>
        </authorList>
    </citation>
    <scope>NUCLEOTIDE SEQUENCE [LARGE SCALE GENOMIC DNA]</scope>
    <source>
        <strain evidence="2 3">DSM 23399</strain>
    </source>
</reference>
<feature type="chain" id="PRO_5011778408" evidence="1">
    <location>
        <begin position="21"/>
        <end position="215"/>
    </location>
</feature>
<protein>
    <submittedName>
        <fullName evidence="2">Uncharacterized protein</fullName>
    </submittedName>
</protein>
<accession>A0A1I1B1W6</accession>
<keyword evidence="3" id="KW-1185">Reference proteome</keyword>
<sequence length="215" mass="24572">MNIRALIFVFLLLTTTTTTICSSQTLVDYADNLKDCMSKEDISLLNEAAQTFETELKNKYKGKNLGQSYKSFLQDIKMMNIPPSFFLSKDSKEILARIKKSKTFDEIWVPLSSVESYDDIEIITIDEPQTKSDDEFEPYSTNPEGKYLNCLIKQNKNNIINEYLEAIKAVPGLSPGLVAGMLEENLTDKDLENSLTRLIIAINLYYEMVLMFDEK</sequence>
<proteinExistence type="predicted"/>
<evidence type="ECO:0000313" key="2">
    <source>
        <dbReference type="EMBL" id="SFB43782.1"/>
    </source>
</evidence>
<evidence type="ECO:0000313" key="3">
    <source>
        <dbReference type="Proteomes" id="UP000198790"/>
    </source>
</evidence>
<keyword evidence="1" id="KW-0732">Signal</keyword>
<evidence type="ECO:0000256" key="1">
    <source>
        <dbReference type="SAM" id="SignalP"/>
    </source>
</evidence>
<gene>
    <name evidence="2" type="ORF">SAMN04489723_11077</name>
</gene>
<dbReference type="RefSeq" id="WP_139229101.1">
    <property type="nucleotide sequence ID" value="NZ_FOKK01000010.1"/>
</dbReference>
<dbReference type="Proteomes" id="UP000198790">
    <property type="component" value="Unassembled WGS sequence"/>
</dbReference>
<organism evidence="2 3">
    <name type="scientific">Algoriphagus aquimarinus</name>
    <dbReference type="NCBI Taxonomy" id="237018"/>
    <lineage>
        <taxon>Bacteria</taxon>
        <taxon>Pseudomonadati</taxon>
        <taxon>Bacteroidota</taxon>
        <taxon>Cytophagia</taxon>
        <taxon>Cytophagales</taxon>
        <taxon>Cyclobacteriaceae</taxon>
        <taxon>Algoriphagus</taxon>
    </lineage>
</organism>
<dbReference type="AlphaFoldDB" id="A0A1I1B1W6"/>